<reference evidence="4 5" key="1">
    <citation type="submission" date="2015-07" db="EMBL/GenBank/DDBJ databases">
        <authorList>
            <person name="Kim K.M."/>
        </authorList>
    </citation>
    <scope>NUCLEOTIDE SEQUENCE [LARGE SCALE GENOMIC DNA]</scope>
    <source>
        <strain evidence="4 5">KCTC 12363</strain>
    </source>
</reference>
<dbReference type="STRING" id="320787.CA2015_2975"/>
<evidence type="ECO:0000313" key="5">
    <source>
        <dbReference type="Proteomes" id="UP000036520"/>
    </source>
</evidence>
<evidence type="ECO:0000256" key="2">
    <source>
        <dbReference type="PROSITE-ProRule" id="PRU00335"/>
    </source>
</evidence>
<evidence type="ECO:0000259" key="3">
    <source>
        <dbReference type="PROSITE" id="PS50977"/>
    </source>
</evidence>
<name>A0A0H4PH50_9BACT</name>
<dbReference type="Gene3D" id="1.10.357.10">
    <property type="entry name" value="Tetracycline Repressor, domain 2"/>
    <property type="match status" value="1"/>
</dbReference>
<protein>
    <submittedName>
        <fullName evidence="4">TetR family transcriptional regulator</fullName>
    </submittedName>
</protein>
<dbReference type="KEGG" id="camu:CA2015_2975"/>
<keyword evidence="5" id="KW-1185">Reference proteome</keyword>
<dbReference type="InterPro" id="IPR009057">
    <property type="entry name" value="Homeodomain-like_sf"/>
</dbReference>
<dbReference type="OrthoDB" id="649282at2"/>
<dbReference type="EMBL" id="CP012040">
    <property type="protein sequence ID" value="AKP52380.1"/>
    <property type="molecule type" value="Genomic_DNA"/>
</dbReference>
<accession>A0A0H4PH50</accession>
<organism evidence="4 5">
    <name type="scientific">Cyclobacterium amurskyense</name>
    <dbReference type="NCBI Taxonomy" id="320787"/>
    <lineage>
        <taxon>Bacteria</taxon>
        <taxon>Pseudomonadati</taxon>
        <taxon>Bacteroidota</taxon>
        <taxon>Cytophagia</taxon>
        <taxon>Cytophagales</taxon>
        <taxon>Cyclobacteriaceae</taxon>
        <taxon>Cyclobacterium</taxon>
    </lineage>
</organism>
<evidence type="ECO:0000313" key="4">
    <source>
        <dbReference type="EMBL" id="AKP52380.1"/>
    </source>
</evidence>
<proteinExistence type="predicted"/>
<feature type="domain" description="HTH tetR-type" evidence="3">
    <location>
        <begin position="24"/>
        <end position="84"/>
    </location>
</feature>
<gene>
    <name evidence="4" type="ORF">CA2015_2975</name>
</gene>
<sequence length="225" mass="26385">MHRILNNTIIPVKPGIFIKDPLSSDLGKKILEESLSLIDELGMESFNFKRLSLQVNSTEAAIYRYFENKHKLLLYYIDWYWGWLEHNLVYGTANMESPKEKIKMAIKLLVEGPVFNENLYLNISLLRKVVTEESNKAFMTKEVDNENSSGYFNQFYNFSERLIQIFNELNPNHPFPKAFVSTLIWSSVLNTYCSKHMPNLIEDKFKGQPKLEFYYNLVFNSLKNG</sequence>
<dbReference type="GO" id="GO:0003677">
    <property type="term" value="F:DNA binding"/>
    <property type="evidence" value="ECO:0007669"/>
    <property type="project" value="UniProtKB-UniRule"/>
</dbReference>
<dbReference type="InterPro" id="IPR001647">
    <property type="entry name" value="HTH_TetR"/>
</dbReference>
<evidence type="ECO:0000256" key="1">
    <source>
        <dbReference type="ARBA" id="ARBA00023125"/>
    </source>
</evidence>
<dbReference type="PROSITE" id="PS50977">
    <property type="entry name" value="HTH_TETR_2"/>
    <property type="match status" value="1"/>
</dbReference>
<feature type="DNA-binding region" description="H-T-H motif" evidence="2">
    <location>
        <begin position="47"/>
        <end position="66"/>
    </location>
</feature>
<dbReference type="Pfam" id="PF00440">
    <property type="entry name" value="TetR_N"/>
    <property type="match status" value="1"/>
</dbReference>
<dbReference type="AlphaFoldDB" id="A0A0H4PH50"/>
<dbReference type="Proteomes" id="UP000036520">
    <property type="component" value="Chromosome"/>
</dbReference>
<dbReference type="SUPFAM" id="SSF46689">
    <property type="entry name" value="Homeodomain-like"/>
    <property type="match status" value="1"/>
</dbReference>
<dbReference type="RefSeq" id="WP_048642603.1">
    <property type="nucleotide sequence ID" value="NZ_CAXBGM010000035.1"/>
</dbReference>
<keyword evidence="1 2" id="KW-0238">DNA-binding</keyword>